<name>A0A9P6U5G2_9FUNG</name>
<organism evidence="2 3">
    <name type="scientific">Mortierella polycephala</name>
    <dbReference type="NCBI Taxonomy" id="41804"/>
    <lineage>
        <taxon>Eukaryota</taxon>
        <taxon>Fungi</taxon>
        <taxon>Fungi incertae sedis</taxon>
        <taxon>Mucoromycota</taxon>
        <taxon>Mortierellomycotina</taxon>
        <taxon>Mortierellomycetes</taxon>
        <taxon>Mortierellales</taxon>
        <taxon>Mortierellaceae</taxon>
        <taxon>Mortierella</taxon>
    </lineage>
</organism>
<dbReference type="Proteomes" id="UP000726737">
    <property type="component" value="Unassembled WGS sequence"/>
</dbReference>
<feature type="non-terminal residue" evidence="2">
    <location>
        <position position="489"/>
    </location>
</feature>
<evidence type="ECO:0000256" key="1">
    <source>
        <dbReference type="SAM" id="MobiDB-lite"/>
    </source>
</evidence>
<comment type="caution">
    <text evidence="2">The sequence shown here is derived from an EMBL/GenBank/DDBJ whole genome shotgun (WGS) entry which is preliminary data.</text>
</comment>
<evidence type="ECO:0000313" key="3">
    <source>
        <dbReference type="Proteomes" id="UP000726737"/>
    </source>
</evidence>
<sequence length="489" mass="55363">MDRDSKAKWKADIDGSKPGADLFLTRTSAKYNLEAYFKHRGATSSRREDLTYELSEWVKLFSASDKQILRDVANSFRSQWKTMSKFWDEILELESQRRQFEQLMEQRKIDLRRQNVHQLRIDGDAMTRELDEVLCEPNQKLNRPKRSSAEVAPELESASAPVQKRPTKKVAFQDDVFSSECGSDYVDSNPPSARSSLNSIDFKYIDHLVGPGATSSRQNTSSRLTAGDIDVSEILMNARRDNLKKQSEIADVSNLLTINFIFDVNLLRKHLPTETAESLLDVIVPKPTTSEIVLFMDFSIFAATHSYQEAKRHLRNRIQEKEDCIVTAVLLSYTERPGLWKQVSSHPASLPSLPQNEDTYTQSIVKSIIFGIVGDLDVVDHWSRDPLPTPHGFEELYFPDYFAEFDNLPLFVVEIKKPGAMDEDLEGDQRKLPCMMKLVLDNILDAGVLAPSVIGLLIKGVFELPKNNLQLGLLCPAIGPLKFARPTAV</sequence>
<proteinExistence type="predicted"/>
<feature type="region of interest" description="Disordered" evidence="1">
    <location>
        <begin position="138"/>
        <end position="165"/>
    </location>
</feature>
<protein>
    <submittedName>
        <fullName evidence="2">Uncharacterized protein</fullName>
    </submittedName>
</protein>
<dbReference type="AlphaFoldDB" id="A0A9P6U5G2"/>
<keyword evidence="3" id="KW-1185">Reference proteome</keyword>
<dbReference type="OrthoDB" id="2441065at2759"/>
<dbReference type="EMBL" id="JAAAJA010000152">
    <property type="protein sequence ID" value="KAG0260528.1"/>
    <property type="molecule type" value="Genomic_DNA"/>
</dbReference>
<reference evidence="2" key="1">
    <citation type="journal article" date="2020" name="Fungal Divers.">
        <title>Resolving the Mortierellaceae phylogeny through synthesis of multi-gene phylogenetics and phylogenomics.</title>
        <authorList>
            <person name="Vandepol N."/>
            <person name="Liber J."/>
            <person name="Desiro A."/>
            <person name="Na H."/>
            <person name="Kennedy M."/>
            <person name="Barry K."/>
            <person name="Grigoriev I.V."/>
            <person name="Miller A.N."/>
            <person name="O'Donnell K."/>
            <person name="Stajich J.E."/>
            <person name="Bonito G."/>
        </authorList>
    </citation>
    <scope>NUCLEOTIDE SEQUENCE</scope>
    <source>
        <strain evidence="2">KOD948</strain>
    </source>
</reference>
<evidence type="ECO:0000313" key="2">
    <source>
        <dbReference type="EMBL" id="KAG0260528.1"/>
    </source>
</evidence>
<accession>A0A9P6U5G2</accession>
<gene>
    <name evidence="2" type="ORF">BG011_001849</name>
</gene>